<dbReference type="InterPro" id="IPR036388">
    <property type="entry name" value="WH-like_DNA-bd_sf"/>
</dbReference>
<feature type="domain" description="RNA polymerase sigma factor 70 region 4 type 2" evidence="8">
    <location>
        <begin position="184"/>
        <end position="235"/>
    </location>
</feature>
<keyword evidence="7" id="KW-0812">Transmembrane</keyword>
<dbReference type="SUPFAM" id="SSF88946">
    <property type="entry name" value="Sigma2 domain of RNA polymerase sigma factors"/>
    <property type="match status" value="1"/>
</dbReference>
<evidence type="ECO:0000256" key="4">
    <source>
        <dbReference type="ARBA" id="ARBA00023125"/>
    </source>
</evidence>
<name>A0A1I1EIY3_9ACTN</name>
<dbReference type="PANTHER" id="PTHR43133">
    <property type="entry name" value="RNA POLYMERASE ECF-TYPE SIGMA FACTO"/>
    <property type="match status" value="1"/>
</dbReference>
<dbReference type="Proteomes" id="UP000199207">
    <property type="component" value="Unassembled WGS sequence"/>
</dbReference>
<dbReference type="OrthoDB" id="3869980at2"/>
<dbReference type="GO" id="GO:0016987">
    <property type="term" value="F:sigma factor activity"/>
    <property type="evidence" value="ECO:0007669"/>
    <property type="project" value="UniProtKB-KW"/>
</dbReference>
<organism evidence="9 10">
    <name type="scientific">Streptomyces aidingensis</name>
    <dbReference type="NCBI Taxonomy" id="910347"/>
    <lineage>
        <taxon>Bacteria</taxon>
        <taxon>Bacillati</taxon>
        <taxon>Actinomycetota</taxon>
        <taxon>Actinomycetes</taxon>
        <taxon>Kitasatosporales</taxon>
        <taxon>Streptomycetaceae</taxon>
        <taxon>Streptomyces</taxon>
    </lineage>
</organism>
<dbReference type="EMBL" id="FOLM01000001">
    <property type="protein sequence ID" value="SFB84960.1"/>
    <property type="molecule type" value="Genomic_DNA"/>
</dbReference>
<keyword evidence="2" id="KW-0805">Transcription regulation</keyword>
<dbReference type="PANTHER" id="PTHR43133:SF8">
    <property type="entry name" value="RNA POLYMERASE SIGMA FACTOR HI_1459-RELATED"/>
    <property type="match status" value="1"/>
</dbReference>
<dbReference type="GO" id="GO:0006352">
    <property type="term" value="P:DNA-templated transcription initiation"/>
    <property type="evidence" value="ECO:0007669"/>
    <property type="project" value="InterPro"/>
</dbReference>
<gene>
    <name evidence="9" type="ORF">SAMN05421773_101251</name>
</gene>
<dbReference type="AlphaFoldDB" id="A0A1I1EIY3"/>
<dbReference type="InterPro" id="IPR013325">
    <property type="entry name" value="RNA_pol_sigma_r2"/>
</dbReference>
<accession>A0A1I1EIY3</accession>
<dbReference type="Pfam" id="PF08281">
    <property type="entry name" value="Sigma70_r4_2"/>
    <property type="match status" value="1"/>
</dbReference>
<keyword evidence="10" id="KW-1185">Reference proteome</keyword>
<dbReference type="GO" id="GO:0003677">
    <property type="term" value="F:DNA binding"/>
    <property type="evidence" value="ECO:0007669"/>
    <property type="project" value="UniProtKB-KW"/>
</dbReference>
<evidence type="ECO:0000256" key="7">
    <source>
        <dbReference type="SAM" id="Phobius"/>
    </source>
</evidence>
<evidence type="ECO:0000313" key="10">
    <source>
        <dbReference type="Proteomes" id="UP000199207"/>
    </source>
</evidence>
<keyword evidence="7" id="KW-1133">Transmembrane helix</keyword>
<keyword evidence="9" id="KW-0240">DNA-directed RNA polymerase</keyword>
<feature type="compositionally biased region" description="Basic and acidic residues" evidence="6">
    <location>
        <begin position="40"/>
        <end position="73"/>
    </location>
</feature>
<feature type="transmembrane region" description="Helical" evidence="7">
    <location>
        <begin position="286"/>
        <end position="306"/>
    </location>
</feature>
<proteinExistence type="inferred from homology"/>
<keyword evidence="5" id="KW-0804">Transcription</keyword>
<dbReference type="InterPro" id="IPR013249">
    <property type="entry name" value="RNA_pol_sigma70_r4_t2"/>
</dbReference>
<keyword evidence="4" id="KW-0238">DNA-binding</keyword>
<keyword evidence="7" id="KW-0472">Membrane</keyword>
<evidence type="ECO:0000256" key="1">
    <source>
        <dbReference type="ARBA" id="ARBA00010641"/>
    </source>
</evidence>
<evidence type="ECO:0000313" key="9">
    <source>
        <dbReference type="EMBL" id="SFB84960.1"/>
    </source>
</evidence>
<evidence type="ECO:0000256" key="5">
    <source>
        <dbReference type="ARBA" id="ARBA00023163"/>
    </source>
</evidence>
<evidence type="ECO:0000256" key="2">
    <source>
        <dbReference type="ARBA" id="ARBA00023015"/>
    </source>
</evidence>
<feature type="compositionally biased region" description="Low complexity" evidence="6">
    <location>
        <begin position="74"/>
        <end position="85"/>
    </location>
</feature>
<evidence type="ECO:0000256" key="6">
    <source>
        <dbReference type="SAM" id="MobiDB-lite"/>
    </source>
</evidence>
<sequence length="309" mass="33727">MTTARQKRGAADRVGDAAGAKARTRPAGRADAGRRPRQKQQREEKKEGQREQREQREQRQEREGQARAGRAGEGETPGAAPGAAAAEAEVDLAPLYAFEELYEGQAEPLARQAFLLCGDHKRAEQAVAHAFRLAWERWPEVAVDPDPPGWVRAAAYEYALSPWHRLRPGPRRPRALLPEPGDRTLLNAVLELPPSYRRALVLHEGLGMSVADTAAEVESTTQAAAGRIAHARRHLAARVPELTGAQPREQSRLLARSLDRIAGAQPLRPPPPRLARLRSERTTGRLLYACAALFALLSAALLTAALTGP</sequence>
<reference evidence="9 10" key="1">
    <citation type="submission" date="2016-10" db="EMBL/GenBank/DDBJ databases">
        <authorList>
            <person name="de Groot N.N."/>
        </authorList>
    </citation>
    <scope>NUCLEOTIDE SEQUENCE [LARGE SCALE GENOMIC DNA]</scope>
    <source>
        <strain evidence="9 10">CGMCC 4.5739</strain>
    </source>
</reference>
<comment type="similarity">
    <text evidence="1">Belongs to the sigma-70 factor family. ECF subfamily.</text>
</comment>
<evidence type="ECO:0000259" key="8">
    <source>
        <dbReference type="Pfam" id="PF08281"/>
    </source>
</evidence>
<protein>
    <submittedName>
        <fullName evidence="9">DNA-directed RNA polymerase specialized sigma subunit, sigma24 family</fullName>
    </submittedName>
</protein>
<feature type="region of interest" description="Disordered" evidence="6">
    <location>
        <begin position="1"/>
        <end position="85"/>
    </location>
</feature>
<dbReference type="InterPro" id="IPR039425">
    <property type="entry name" value="RNA_pol_sigma-70-like"/>
</dbReference>
<dbReference type="RefSeq" id="WP_093836703.1">
    <property type="nucleotide sequence ID" value="NZ_FOLM01000001.1"/>
</dbReference>
<dbReference type="Gene3D" id="1.10.10.10">
    <property type="entry name" value="Winged helix-like DNA-binding domain superfamily/Winged helix DNA-binding domain"/>
    <property type="match status" value="1"/>
</dbReference>
<dbReference type="STRING" id="910347.SAMN05421773_101251"/>
<keyword evidence="3" id="KW-0731">Sigma factor</keyword>
<dbReference type="GO" id="GO:0000428">
    <property type="term" value="C:DNA-directed RNA polymerase complex"/>
    <property type="evidence" value="ECO:0007669"/>
    <property type="project" value="UniProtKB-KW"/>
</dbReference>
<feature type="compositionally biased region" description="Low complexity" evidence="6">
    <location>
        <begin position="16"/>
        <end position="30"/>
    </location>
</feature>
<dbReference type="SUPFAM" id="SSF88659">
    <property type="entry name" value="Sigma3 and sigma4 domains of RNA polymerase sigma factors"/>
    <property type="match status" value="1"/>
</dbReference>
<evidence type="ECO:0000256" key="3">
    <source>
        <dbReference type="ARBA" id="ARBA00023082"/>
    </source>
</evidence>
<dbReference type="InterPro" id="IPR013324">
    <property type="entry name" value="RNA_pol_sigma_r3/r4-like"/>
</dbReference>